<dbReference type="SUPFAM" id="SSF53474">
    <property type="entry name" value="alpha/beta-Hydrolases"/>
    <property type="match status" value="1"/>
</dbReference>
<dbReference type="InterPro" id="IPR012020">
    <property type="entry name" value="ABHD4"/>
</dbReference>
<evidence type="ECO:0000313" key="5">
    <source>
        <dbReference type="EnsemblMetazoa" id="ISCW014293-PA"/>
    </source>
</evidence>
<keyword evidence="2" id="KW-1133">Transmembrane helix</keyword>
<dbReference type="OrthoDB" id="247542at2759"/>
<dbReference type="InterPro" id="IPR029058">
    <property type="entry name" value="AB_hydrolase_fold"/>
</dbReference>
<keyword evidence="2" id="KW-0812">Transmembrane</keyword>
<protein>
    <submittedName>
        <fullName evidence="4 5">Alpha/beta hydrolase domain-containing protein, putative</fullName>
    </submittedName>
</protein>
<proteinExistence type="inferred from homology"/>
<accession>B7QIP8</accession>
<dbReference type="PaxDb" id="6945-B7QIP8"/>
<dbReference type="InterPro" id="IPR050960">
    <property type="entry name" value="AB_hydrolase_4_sf"/>
</dbReference>
<name>B7QIP8_IXOSC</name>
<dbReference type="EMBL" id="ABJB010683788">
    <property type="status" value="NOT_ANNOTATED_CDS"/>
    <property type="molecule type" value="Genomic_DNA"/>
</dbReference>
<dbReference type="PANTHER" id="PTHR10794">
    <property type="entry name" value="ABHYDROLASE DOMAIN-CONTAINING PROTEIN"/>
    <property type="match status" value="1"/>
</dbReference>
<evidence type="ECO:0000313" key="4">
    <source>
        <dbReference type="EMBL" id="EEC18720.1"/>
    </source>
</evidence>
<dbReference type="PIRSF" id="PIRSF005211">
    <property type="entry name" value="Ab_hydro_YheT"/>
    <property type="match status" value="1"/>
</dbReference>
<evidence type="ECO:0000256" key="1">
    <source>
        <dbReference type="ARBA" id="ARBA00010884"/>
    </source>
</evidence>
<sequence length="307" mass="35039">VTEVKEDEVMSWFKWLALSMSLSYLVYYLSWVVRKPRFICKNERLRQFLLENCGKLLKERFWPPFWCIAPNLQSLVYRVVLLRQNWQRPLSFQRQLLQLSDGGAVALDWQNESSPPGPVVLFLTGLTSDSQAYYLRTLVPMVASTQRPCVVANYRGQGDVPLVNHRLVCALSIHDLAEVIAAVKERFPHCPVLAVGYSLGGVLLGHYLRLLGDDAQIDAAVAISAPFHLPTSRRNLMGYSTAFLLNVYLTYFLVKRLRKHRRLLQSSGVVDVDSVLGSRTLYDFDNRYTAPVFGYENADDYYVHASL</sequence>
<keyword evidence="2" id="KW-0472">Membrane</keyword>
<feature type="non-terminal residue" evidence="4">
    <location>
        <position position="1"/>
    </location>
</feature>
<evidence type="ECO:0000256" key="2">
    <source>
        <dbReference type="SAM" id="Phobius"/>
    </source>
</evidence>
<gene>
    <name evidence="4" type="ORF">IscW_ISCW014293</name>
</gene>
<keyword evidence="4" id="KW-0378">Hydrolase</keyword>
<dbReference type="HOGENOM" id="CLU_032487_4_0_1"/>
<keyword evidence="6" id="KW-1185">Reference proteome</keyword>
<evidence type="ECO:0000259" key="3">
    <source>
        <dbReference type="Pfam" id="PF00561"/>
    </source>
</evidence>
<dbReference type="EMBL" id="ABJB010779900">
    <property type="status" value="NOT_ANNOTATED_CDS"/>
    <property type="molecule type" value="Genomic_DNA"/>
</dbReference>
<dbReference type="Gene3D" id="3.40.50.1820">
    <property type="entry name" value="alpha/beta hydrolase"/>
    <property type="match status" value="1"/>
</dbReference>
<organism>
    <name type="scientific">Ixodes scapularis</name>
    <name type="common">Black-legged tick</name>
    <name type="synonym">Deer tick</name>
    <dbReference type="NCBI Taxonomy" id="6945"/>
    <lineage>
        <taxon>Eukaryota</taxon>
        <taxon>Metazoa</taxon>
        <taxon>Ecdysozoa</taxon>
        <taxon>Arthropoda</taxon>
        <taxon>Chelicerata</taxon>
        <taxon>Arachnida</taxon>
        <taxon>Acari</taxon>
        <taxon>Parasitiformes</taxon>
        <taxon>Ixodida</taxon>
        <taxon>Ixodoidea</taxon>
        <taxon>Ixodidae</taxon>
        <taxon>Ixodinae</taxon>
        <taxon>Ixodes</taxon>
    </lineage>
</organism>
<dbReference type="GO" id="GO:0008126">
    <property type="term" value="F:acetylesterase activity"/>
    <property type="evidence" value="ECO:0000318"/>
    <property type="project" value="GO_Central"/>
</dbReference>
<dbReference type="EMBL" id="ABJB011014043">
    <property type="status" value="NOT_ANNOTATED_CDS"/>
    <property type="molecule type" value="Genomic_DNA"/>
</dbReference>
<dbReference type="VEuPathDB" id="VectorBase:ISCI014293"/>
<feature type="non-terminal residue" evidence="4">
    <location>
        <position position="307"/>
    </location>
</feature>
<feature type="transmembrane region" description="Helical" evidence="2">
    <location>
        <begin position="12"/>
        <end position="33"/>
    </location>
</feature>
<reference evidence="5" key="2">
    <citation type="submission" date="2020-05" db="UniProtKB">
        <authorList>
            <consortium name="EnsemblMetazoa"/>
        </authorList>
    </citation>
    <scope>IDENTIFICATION</scope>
    <source>
        <strain evidence="5">wikel</strain>
    </source>
</reference>
<dbReference type="EMBL" id="ABJB011005655">
    <property type="status" value="NOT_ANNOTATED_CDS"/>
    <property type="molecule type" value="Genomic_DNA"/>
</dbReference>
<feature type="transmembrane region" description="Helical" evidence="2">
    <location>
        <begin position="236"/>
        <end position="254"/>
    </location>
</feature>
<dbReference type="GO" id="GO:0051793">
    <property type="term" value="P:medium-chain fatty acid catabolic process"/>
    <property type="evidence" value="ECO:0000318"/>
    <property type="project" value="GO_Central"/>
</dbReference>
<dbReference type="EnsemblMetazoa" id="ISCW014293-RA">
    <property type="protein sequence ID" value="ISCW014293-PA"/>
    <property type="gene ID" value="ISCW014293"/>
</dbReference>
<dbReference type="EMBL" id="DS947409">
    <property type="protein sequence ID" value="EEC18720.1"/>
    <property type="molecule type" value="Genomic_DNA"/>
</dbReference>
<dbReference type="VEuPathDB" id="VectorBase:ISCP_028100"/>
<dbReference type="VEuPathDB" id="VectorBase:ISCW014293"/>
<dbReference type="Pfam" id="PF00561">
    <property type="entry name" value="Abhydrolase_1"/>
    <property type="match status" value="1"/>
</dbReference>
<dbReference type="GO" id="GO:0051792">
    <property type="term" value="P:medium-chain fatty acid biosynthetic process"/>
    <property type="evidence" value="ECO:0000318"/>
    <property type="project" value="GO_Central"/>
</dbReference>
<evidence type="ECO:0000313" key="6">
    <source>
        <dbReference type="Proteomes" id="UP000001555"/>
    </source>
</evidence>
<dbReference type="Proteomes" id="UP000001555">
    <property type="component" value="Unassembled WGS sequence"/>
</dbReference>
<dbReference type="FunCoup" id="B7QIP8">
    <property type="interactions" value="52"/>
</dbReference>
<dbReference type="GO" id="GO:0047372">
    <property type="term" value="F:monoacylglycerol lipase activity"/>
    <property type="evidence" value="ECO:0000318"/>
    <property type="project" value="GO_Central"/>
</dbReference>
<dbReference type="InterPro" id="IPR000073">
    <property type="entry name" value="AB_hydrolase_1"/>
</dbReference>
<dbReference type="PANTHER" id="PTHR10794:SF63">
    <property type="entry name" value="ALPHA_BETA HYDROLASE 1, ISOFORM A"/>
    <property type="match status" value="1"/>
</dbReference>
<comment type="similarity">
    <text evidence="1">Belongs to the AB hydrolase superfamily. AB hydrolase 4 family.</text>
</comment>
<dbReference type="STRING" id="6945.B7QIP8"/>
<dbReference type="AlphaFoldDB" id="B7QIP8"/>
<reference evidence="4 6" key="1">
    <citation type="submission" date="2008-03" db="EMBL/GenBank/DDBJ databases">
        <title>Annotation of Ixodes scapularis.</title>
        <authorList>
            <consortium name="Ixodes scapularis Genome Project Consortium"/>
            <person name="Caler E."/>
            <person name="Hannick L.I."/>
            <person name="Bidwell S."/>
            <person name="Joardar V."/>
            <person name="Thiagarajan M."/>
            <person name="Amedeo P."/>
            <person name="Galinsky K.J."/>
            <person name="Schobel S."/>
            <person name="Inman J."/>
            <person name="Hostetler J."/>
            <person name="Miller J."/>
            <person name="Hammond M."/>
            <person name="Megy K."/>
            <person name="Lawson D."/>
            <person name="Kodira C."/>
            <person name="Sutton G."/>
            <person name="Meyer J."/>
            <person name="Hill C.A."/>
            <person name="Birren B."/>
            <person name="Nene V."/>
            <person name="Collins F."/>
            <person name="Alarcon-Chaidez F."/>
            <person name="Wikel S."/>
            <person name="Strausberg R."/>
        </authorList>
    </citation>
    <scope>NUCLEOTIDE SEQUENCE [LARGE SCALE GENOMIC DNA]</scope>
    <source>
        <strain evidence="6">Wikel</strain>
        <strain evidence="4">Wikel colony</strain>
    </source>
</reference>
<feature type="transmembrane region" description="Helical" evidence="2">
    <location>
        <begin position="190"/>
        <end position="208"/>
    </location>
</feature>
<feature type="domain" description="AB hydrolase-1" evidence="3">
    <location>
        <begin position="118"/>
        <end position="230"/>
    </location>
</feature>